<evidence type="ECO:0000256" key="2">
    <source>
        <dbReference type="ARBA" id="ARBA00007513"/>
    </source>
</evidence>
<dbReference type="GO" id="GO:0006979">
    <property type="term" value="P:response to oxidative stress"/>
    <property type="evidence" value="ECO:0007669"/>
    <property type="project" value="UniProtKB-ARBA"/>
</dbReference>
<keyword evidence="9 13" id="KW-0408">Iron</keyword>
<dbReference type="GO" id="GO:0008198">
    <property type="term" value="F:ferrous iron binding"/>
    <property type="evidence" value="ECO:0007669"/>
    <property type="project" value="TreeGrafter"/>
</dbReference>
<evidence type="ECO:0000256" key="4">
    <source>
        <dbReference type="ARBA" id="ARBA00022528"/>
    </source>
</evidence>
<dbReference type="AlphaFoldDB" id="A0A164TLW4"/>
<evidence type="ECO:0000256" key="13">
    <source>
        <dbReference type="PIRSR" id="PIRSR601519-1"/>
    </source>
</evidence>
<sequence>MILGAATPALSLLNFGTRLSHLDSSAKQHKGSVVACSASKHASNKALTGFVFEPFQRVNKELMLLPTAPHLSLARHNYSDDSESVINDQINVEYNLSYVYHAMFVYFDRDNVALKGFARYFKESSAEERDQAEQFMEYQNKCGGKVKLQSIIMPLTEFDHAEKGDALYAMELALSLQKLANEKLQHLHKVAVKNKDAQMADFVQNRYLRHQVKVIKRVSEYVAQLRRVGKGHGVWHFDKMLLNEGGAA</sequence>
<evidence type="ECO:0000256" key="7">
    <source>
        <dbReference type="ARBA" id="ARBA00022946"/>
    </source>
</evidence>
<evidence type="ECO:0000256" key="3">
    <source>
        <dbReference type="ARBA" id="ARBA00022434"/>
    </source>
</evidence>
<dbReference type="Pfam" id="PF00210">
    <property type="entry name" value="Ferritin"/>
    <property type="match status" value="1"/>
</dbReference>
<dbReference type="CDD" id="cd01056">
    <property type="entry name" value="Euk_Ferritin"/>
    <property type="match status" value="1"/>
</dbReference>
<comment type="subcellular location">
    <subcellularLocation>
        <location evidence="1">Plastid</location>
        <location evidence="1">Chloroplast</location>
    </subcellularLocation>
</comment>
<dbReference type="OMA" id="EHSERIM"/>
<proteinExistence type="inferred from homology"/>
<evidence type="ECO:0000256" key="8">
    <source>
        <dbReference type="ARBA" id="ARBA00023002"/>
    </source>
</evidence>
<keyword evidence="7" id="KW-0809">Transit peptide</keyword>
<evidence type="ECO:0000313" key="15">
    <source>
        <dbReference type="EMBL" id="WOH09036.1"/>
    </source>
</evidence>
<dbReference type="InterPro" id="IPR001519">
    <property type="entry name" value="Ferritin"/>
</dbReference>
<comment type="similarity">
    <text evidence="2 14">Belongs to the ferritin family.</text>
</comment>
<gene>
    <name evidence="15" type="ORF">DCAR_0728489</name>
</gene>
<dbReference type="GO" id="GO:0004322">
    <property type="term" value="F:ferroxidase activity"/>
    <property type="evidence" value="ECO:0007669"/>
    <property type="project" value="UniProtKB-EC"/>
</dbReference>
<dbReference type="OrthoDB" id="186462at2759"/>
<dbReference type="InterPro" id="IPR008331">
    <property type="entry name" value="Ferritin_DPS_dom"/>
</dbReference>
<protein>
    <recommendedName>
        <fullName evidence="14">Ferritin</fullName>
        <ecNumber evidence="14">1.16.3.1</ecNumber>
    </recommendedName>
</protein>
<evidence type="ECO:0000256" key="1">
    <source>
        <dbReference type="ARBA" id="ARBA00004229"/>
    </source>
</evidence>
<dbReference type="InterPro" id="IPR009040">
    <property type="entry name" value="Ferritin-like_diiron"/>
</dbReference>
<comment type="function">
    <text evidence="14">Stores iron in a soluble, non-toxic, readily available form. Important for iron homeostasis. Iron is taken up in the ferrous form and deposited as ferric hydroxides after oxidation.</text>
</comment>
<dbReference type="KEGG" id="dcr:108195236"/>
<dbReference type="Proteomes" id="UP000077755">
    <property type="component" value="Chromosome 7"/>
</dbReference>
<keyword evidence="5" id="KW-0934">Plastid</keyword>
<dbReference type="InterPro" id="IPR012347">
    <property type="entry name" value="Ferritin-like"/>
</dbReference>
<organism evidence="15 16">
    <name type="scientific">Daucus carota subsp. sativus</name>
    <name type="common">Carrot</name>
    <dbReference type="NCBI Taxonomy" id="79200"/>
    <lineage>
        <taxon>Eukaryota</taxon>
        <taxon>Viridiplantae</taxon>
        <taxon>Streptophyta</taxon>
        <taxon>Embryophyta</taxon>
        <taxon>Tracheophyta</taxon>
        <taxon>Spermatophyta</taxon>
        <taxon>Magnoliopsida</taxon>
        <taxon>eudicotyledons</taxon>
        <taxon>Gunneridae</taxon>
        <taxon>Pentapetalae</taxon>
        <taxon>asterids</taxon>
        <taxon>campanulids</taxon>
        <taxon>Apiales</taxon>
        <taxon>Apiaceae</taxon>
        <taxon>Apioideae</taxon>
        <taxon>Scandiceae</taxon>
        <taxon>Daucinae</taxon>
        <taxon>Daucus</taxon>
        <taxon>Daucus sect. Daucus</taxon>
    </lineage>
</organism>
<dbReference type="GO" id="GO:0009507">
    <property type="term" value="C:chloroplast"/>
    <property type="evidence" value="ECO:0007669"/>
    <property type="project" value="UniProtKB-SubCell"/>
</dbReference>
<dbReference type="FunFam" id="1.20.1260.10:FF:000006">
    <property type="entry name" value="Ferritin"/>
    <property type="match status" value="1"/>
</dbReference>
<feature type="binding site" evidence="13">
    <location>
        <position position="211"/>
    </location>
    <ligand>
        <name>Fe cation</name>
        <dbReference type="ChEBI" id="CHEBI:24875"/>
        <label>1</label>
    </ligand>
</feature>
<evidence type="ECO:0000256" key="10">
    <source>
        <dbReference type="ARBA" id="ARBA00025111"/>
    </source>
</evidence>
<evidence type="ECO:0000256" key="14">
    <source>
        <dbReference type="RuleBase" id="RU361145"/>
    </source>
</evidence>
<comment type="subunit">
    <text evidence="11">Oligomer of 24 subunits. There are two types of subunits: L (light) chain and H (heavy) chain. The major chain can be light or heavy, depending on the species and tissue type. The functional molecule forms a roughly spherical shell with a diameter of 12 nm and contains a central cavity into which the insoluble mineral iron core is deposited.</text>
</comment>
<evidence type="ECO:0000313" key="16">
    <source>
        <dbReference type="Proteomes" id="UP000077755"/>
    </source>
</evidence>
<keyword evidence="3 14" id="KW-0409">Iron storage</keyword>
<feature type="binding site" evidence="13">
    <location>
        <position position="93"/>
    </location>
    <ligand>
        <name>Fe cation</name>
        <dbReference type="ChEBI" id="CHEBI:24875"/>
        <label>1</label>
    </ligand>
</feature>
<keyword evidence="4" id="KW-0150">Chloroplast</keyword>
<reference evidence="15" key="2">
    <citation type="submission" date="2022-03" db="EMBL/GenBank/DDBJ databases">
        <title>Draft title - Genomic analysis of global carrot germplasm unveils the trajectory of domestication and the origin of high carotenoid orange carrot.</title>
        <authorList>
            <person name="Iorizzo M."/>
            <person name="Ellison S."/>
            <person name="Senalik D."/>
            <person name="Macko-Podgorni A."/>
            <person name="Grzebelus D."/>
            <person name="Bostan H."/>
            <person name="Rolling W."/>
            <person name="Curaba J."/>
            <person name="Simon P."/>
        </authorList>
    </citation>
    <scope>NUCLEOTIDE SEQUENCE</scope>
    <source>
        <tissue evidence="15">Leaf</tissue>
    </source>
</reference>
<dbReference type="Gramene" id="KZM87701">
    <property type="protein sequence ID" value="KZM87701"/>
    <property type="gene ID" value="DCAR_024802"/>
</dbReference>
<dbReference type="GO" id="GO:0006879">
    <property type="term" value="P:intracellular iron ion homeostasis"/>
    <property type="evidence" value="ECO:0007669"/>
    <property type="project" value="UniProtKB-KW"/>
</dbReference>
<dbReference type="PANTHER" id="PTHR11431">
    <property type="entry name" value="FERRITIN"/>
    <property type="match status" value="1"/>
</dbReference>
<name>A0A164TLW4_DAUCS</name>
<dbReference type="PANTHER" id="PTHR11431:SF75">
    <property type="entry name" value="FERRITIN"/>
    <property type="match status" value="1"/>
</dbReference>
<keyword evidence="16" id="KW-1185">Reference proteome</keyword>
<feature type="binding site" evidence="13">
    <location>
        <position position="128"/>
    </location>
    <ligand>
        <name>Fe cation</name>
        <dbReference type="ChEBI" id="CHEBI:24875"/>
        <label>1</label>
    </ligand>
</feature>
<evidence type="ECO:0000256" key="12">
    <source>
        <dbReference type="ARBA" id="ARBA00047990"/>
    </source>
</evidence>
<keyword evidence="8 14" id="KW-0560">Oxidoreductase</keyword>
<dbReference type="GO" id="GO:0008199">
    <property type="term" value="F:ferric iron binding"/>
    <property type="evidence" value="ECO:0007669"/>
    <property type="project" value="InterPro"/>
</dbReference>
<comment type="catalytic activity">
    <reaction evidence="12 14">
        <text>4 Fe(2+) + O2 + 4 H(+) = 4 Fe(3+) + 2 H2O</text>
        <dbReference type="Rhea" id="RHEA:11148"/>
        <dbReference type="ChEBI" id="CHEBI:15377"/>
        <dbReference type="ChEBI" id="CHEBI:15378"/>
        <dbReference type="ChEBI" id="CHEBI:15379"/>
        <dbReference type="ChEBI" id="CHEBI:29033"/>
        <dbReference type="ChEBI" id="CHEBI:29034"/>
        <dbReference type="EC" id="1.16.3.1"/>
    </reaction>
</comment>
<dbReference type="Gene3D" id="1.20.1260.10">
    <property type="match status" value="1"/>
</dbReference>
<dbReference type="EC" id="1.16.3.1" evidence="14"/>
<evidence type="ECO:0000256" key="6">
    <source>
        <dbReference type="ARBA" id="ARBA00022723"/>
    </source>
</evidence>
<comment type="function">
    <text evidence="10">Stores iron in a soluble, non-toxic, readily available form. Important for iron homeostasis. Has ferroxidase activity. Iron is taken up in the ferrous form and deposited as ferric hydroxides after oxidation.</text>
</comment>
<accession>A0A164TLW4</accession>
<dbReference type="InterPro" id="IPR009078">
    <property type="entry name" value="Ferritin-like_SF"/>
</dbReference>
<reference evidence="15" key="1">
    <citation type="journal article" date="2016" name="Nat. Genet.">
        <title>A high-quality carrot genome assembly provides new insights into carotenoid accumulation and asterid genome evolution.</title>
        <authorList>
            <person name="Iorizzo M."/>
            <person name="Ellison S."/>
            <person name="Senalik D."/>
            <person name="Zeng P."/>
            <person name="Satapoomin P."/>
            <person name="Huang J."/>
            <person name="Bowman M."/>
            <person name="Iovene M."/>
            <person name="Sanseverino W."/>
            <person name="Cavagnaro P."/>
            <person name="Yildiz M."/>
            <person name="Macko-Podgorni A."/>
            <person name="Moranska E."/>
            <person name="Grzebelus E."/>
            <person name="Grzebelus D."/>
            <person name="Ashrafi H."/>
            <person name="Zheng Z."/>
            <person name="Cheng S."/>
            <person name="Spooner D."/>
            <person name="Van Deynze A."/>
            <person name="Simon P."/>
        </authorList>
    </citation>
    <scope>NUCLEOTIDE SEQUENCE</scope>
    <source>
        <tissue evidence="15">Leaf</tissue>
    </source>
</reference>
<dbReference type="PROSITE" id="PS50905">
    <property type="entry name" value="FERRITIN_LIKE"/>
    <property type="match status" value="1"/>
</dbReference>
<keyword evidence="6 13" id="KW-0479">Metal-binding</keyword>
<evidence type="ECO:0000256" key="5">
    <source>
        <dbReference type="ARBA" id="ARBA00022640"/>
    </source>
</evidence>
<dbReference type="GO" id="GO:0006826">
    <property type="term" value="P:iron ion transport"/>
    <property type="evidence" value="ECO:0007669"/>
    <property type="project" value="InterPro"/>
</dbReference>
<evidence type="ECO:0000256" key="9">
    <source>
        <dbReference type="ARBA" id="ARBA00023004"/>
    </source>
</evidence>
<evidence type="ECO:0000256" key="11">
    <source>
        <dbReference type="ARBA" id="ARBA00026060"/>
    </source>
</evidence>
<dbReference type="SUPFAM" id="SSF47240">
    <property type="entry name" value="Ferritin-like"/>
    <property type="match status" value="1"/>
</dbReference>
<dbReference type="EMBL" id="CP093349">
    <property type="protein sequence ID" value="WOH09036.1"/>
    <property type="molecule type" value="Genomic_DNA"/>
</dbReference>